<sequence length="406" mass="47303">MMNYNYDIDMENPFEPGKSVSPDRFKGREKNIKKILRDMGKVQKGNVQHFFLTGNKGMGKTSLAEFVKEYVEINYGMIGIYVSNKGNNSLNSLITAIIQAFLNKIPRNVLFEKIKTLFSSIESVEIIGNRVSFKPSKSLIVDIEKDFPYYLNQIIKDLPTNNGVFLIIDDINGLSESKKFVDWYKRFADTIEVNRGDFNLPLYVLFAAYPDKFDSLVYEEPSFGRIFHYDEIDRLSDLEVKEFFKDTFSSVNKQINDNSLELLSYFSGGIPLIMQEIGYSIYWLSEKTTIDEEDVLNGIMEAIGELESKQIRNIVNQISSDDFEDLLLKIASQKQQSYIETDFKEKLNWDEYNIWDEFLDCMIKLGVIKTSNRKSNLKFSFSNQFYFTYFWLKSLNLHEEFAKIES</sequence>
<dbReference type="eggNOG" id="arCOG03169">
    <property type="taxonomic scope" value="Archaea"/>
</dbReference>
<dbReference type="SUPFAM" id="SSF52540">
    <property type="entry name" value="P-loop containing nucleoside triphosphate hydrolases"/>
    <property type="match status" value="1"/>
</dbReference>
<evidence type="ECO:0000313" key="2">
    <source>
        <dbReference type="Proteomes" id="UP000008680"/>
    </source>
</evidence>
<dbReference type="Proteomes" id="UP000008680">
    <property type="component" value="Chromosome"/>
</dbReference>
<dbReference type="PANTHER" id="PTHR34301">
    <property type="entry name" value="DNA-BINDING PROTEIN-RELATED"/>
    <property type="match status" value="1"/>
</dbReference>
<accession>D3E116</accession>
<protein>
    <submittedName>
        <fullName evidence="1">Archaeal ATPase</fullName>
    </submittedName>
</protein>
<dbReference type="HOGENOM" id="CLU_044037_0_0_2"/>
<dbReference type="PANTHER" id="PTHR34301:SF8">
    <property type="entry name" value="ATPASE DOMAIN-CONTAINING PROTEIN"/>
    <property type="match status" value="1"/>
</dbReference>
<organism evidence="1 2">
    <name type="scientific">Methanobrevibacter ruminantium (strain ATCC 35063 / DSM 1093 / JCM 13430 / OCM 146 / M1)</name>
    <name type="common">Methanobacterium ruminantium</name>
    <dbReference type="NCBI Taxonomy" id="634498"/>
    <lineage>
        <taxon>Archaea</taxon>
        <taxon>Methanobacteriati</taxon>
        <taxon>Methanobacteriota</taxon>
        <taxon>Methanomada group</taxon>
        <taxon>Methanobacteria</taxon>
        <taxon>Methanobacteriales</taxon>
        <taxon>Methanobacteriaceae</taxon>
        <taxon>Methanobrevibacter</taxon>
    </lineage>
</organism>
<dbReference type="Gene3D" id="3.40.50.300">
    <property type="entry name" value="P-loop containing nucleotide triphosphate hydrolases"/>
    <property type="match status" value="1"/>
</dbReference>
<name>D3E116_METRM</name>
<keyword evidence="2" id="KW-1185">Reference proteome</keyword>
<gene>
    <name evidence="1" type="ordered locus">mru_2140</name>
</gene>
<proteinExistence type="predicted"/>
<evidence type="ECO:0000313" key="1">
    <source>
        <dbReference type="EMBL" id="ADC47990.1"/>
    </source>
</evidence>
<reference evidence="1 2" key="1">
    <citation type="journal article" date="2010" name="PLoS ONE">
        <title>The genome sequence of the rumen methanogen Methanobrevibacter ruminantium reveals new possibilities for controlling ruminant methane emissions.</title>
        <authorList>
            <person name="Leahy S.C."/>
            <person name="Kelly W.J."/>
            <person name="Altermann E."/>
            <person name="Ronimus R.S."/>
            <person name="Yeoman C.J."/>
            <person name="Pacheco D.M."/>
            <person name="Li D."/>
            <person name="Kong Z."/>
            <person name="McTavish S."/>
            <person name="Sang C."/>
            <person name="Lambie S.C."/>
            <person name="Janssen P.H."/>
            <person name="Dey D."/>
            <person name="Attwood G.T."/>
        </authorList>
    </citation>
    <scope>NUCLEOTIDE SEQUENCE [LARGE SCALE GENOMIC DNA]</scope>
    <source>
        <strain evidence="2">ATCC 35063 / DSM 1093 / JCM 13430 / OCM 146 / M1</strain>
    </source>
</reference>
<dbReference type="KEGG" id="mru:mru_2140"/>
<dbReference type="InterPro" id="IPR027417">
    <property type="entry name" value="P-loop_NTPase"/>
</dbReference>
<dbReference type="AlphaFoldDB" id="D3E116"/>
<dbReference type="PATRIC" id="fig|634498.28.peg.2141"/>
<dbReference type="EMBL" id="CP001719">
    <property type="protein sequence ID" value="ADC47990.1"/>
    <property type="molecule type" value="Genomic_DNA"/>
</dbReference>